<feature type="signal peptide" evidence="1">
    <location>
        <begin position="1"/>
        <end position="24"/>
    </location>
</feature>
<dbReference type="PROSITE" id="PS51257">
    <property type="entry name" value="PROKAR_LIPOPROTEIN"/>
    <property type="match status" value="1"/>
</dbReference>
<feature type="chain" id="PRO_5047306111" description="Lipoprotein" evidence="1">
    <location>
        <begin position="25"/>
        <end position="200"/>
    </location>
</feature>
<dbReference type="EMBL" id="JBHUOJ010000034">
    <property type="protein sequence ID" value="MFD2834790.1"/>
    <property type="molecule type" value="Genomic_DNA"/>
</dbReference>
<reference evidence="3" key="1">
    <citation type="journal article" date="2019" name="Int. J. Syst. Evol. Microbiol.">
        <title>The Global Catalogue of Microorganisms (GCM) 10K type strain sequencing project: providing services to taxonomists for standard genome sequencing and annotation.</title>
        <authorList>
            <consortium name="The Broad Institute Genomics Platform"/>
            <consortium name="The Broad Institute Genome Sequencing Center for Infectious Disease"/>
            <person name="Wu L."/>
            <person name="Ma J."/>
        </authorList>
    </citation>
    <scope>NUCLEOTIDE SEQUENCE [LARGE SCALE GENOMIC DNA]</scope>
    <source>
        <strain evidence="3">KCTC 52925</strain>
    </source>
</reference>
<gene>
    <name evidence="2" type="ORF">ACFSYS_15980</name>
</gene>
<keyword evidence="3" id="KW-1185">Reference proteome</keyword>
<dbReference type="RefSeq" id="WP_251743100.1">
    <property type="nucleotide sequence ID" value="NZ_JBHUOJ010000034.1"/>
</dbReference>
<comment type="caution">
    <text evidence="2">The sequence shown here is derived from an EMBL/GenBank/DDBJ whole genome shotgun (WGS) entry which is preliminary data.</text>
</comment>
<accession>A0ABW5X9B2</accession>
<name>A0ABW5X9B2_9FLAO</name>
<protein>
    <recommendedName>
        <fullName evidence="4">Lipoprotein</fullName>
    </recommendedName>
</protein>
<evidence type="ECO:0000313" key="2">
    <source>
        <dbReference type="EMBL" id="MFD2834790.1"/>
    </source>
</evidence>
<dbReference type="Proteomes" id="UP001597438">
    <property type="component" value="Unassembled WGS sequence"/>
</dbReference>
<proteinExistence type="predicted"/>
<sequence>MKNLFPKILIISFTLLIISCNVDDDDGTSSDLPEITTEGANTFGCNINGQVFLPRDGSTCNFSCGASRKRLSYFKNDDIYQLGITAMNNINGDIRISINLYLEEPLKEQVYELSENYIASIDKIWPNASGCINSTISSRIINSCFGTNSNITGTLEILEINQTEHFIAGIFEFQAINQQGEIVNFTDGRFDMLVYYSNLF</sequence>
<evidence type="ECO:0000313" key="3">
    <source>
        <dbReference type="Proteomes" id="UP001597438"/>
    </source>
</evidence>
<evidence type="ECO:0000256" key="1">
    <source>
        <dbReference type="SAM" id="SignalP"/>
    </source>
</evidence>
<keyword evidence="1" id="KW-0732">Signal</keyword>
<organism evidence="2 3">
    <name type="scientific">Christiangramia antarctica</name>
    <dbReference type="NCBI Taxonomy" id="2058158"/>
    <lineage>
        <taxon>Bacteria</taxon>
        <taxon>Pseudomonadati</taxon>
        <taxon>Bacteroidota</taxon>
        <taxon>Flavobacteriia</taxon>
        <taxon>Flavobacteriales</taxon>
        <taxon>Flavobacteriaceae</taxon>
        <taxon>Christiangramia</taxon>
    </lineage>
</organism>
<evidence type="ECO:0008006" key="4">
    <source>
        <dbReference type="Google" id="ProtNLM"/>
    </source>
</evidence>